<gene>
    <name evidence="2" type="ordered locus">Oweho_0199</name>
</gene>
<sequence>MGHFCLFAHNINEHIIPEMKKYLFILLITATSQIGFGQKKDKEKDIRTLLELTGSAKLGIQALDKMLVSFRDIYPNVPTEFWEEVRQEVNPNDLVDMIVPIYDDYYTLEDILALIEFYKSDIGQKMTQVQSGILEDSMNVGRKWGEDLAKKVVKRMERKGY</sequence>
<dbReference type="KEGG" id="oho:Oweho_0199"/>
<dbReference type="HOGENOM" id="CLU_107918_0_1_10"/>
<dbReference type="Pfam" id="PF09832">
    <property type="entry name" value="DUF2059"/>
    <property type="match status" value="1"/>
</dbReference>
<feature type="domain" description="DUF2059" evidence="1">
    <location>
        <begin position="93"/>
        <end position="150"/>
    </location>
</feature>
<dbReference type="OrthoDB" id="1143459at2"/>
<accession>G8R7B0</accession>
<dbReference type="EMBL" id="CP003156">
    <property type="protein sequence ID" value="AEV31221.1"/>
    <property type="molecule type" value="Genomic_DNA"/>
</dbReference>
<dbReference type="InterPro" id="IPR018637">
    <property type="entry name" value="DUF2059"/>
</dbReference>
<dbReference type="AlphaFoldDB" id="G8R7B0"/>
<evidence type="ECO:0000313" key="2">
    <source>
        <dbReference type="EMBL" id="AEV31221.1"/>
    </source>
</evidence>
<organism evidence="2 3">
    <name type="scientific">Owenweeksia hongkongensis (strain DSM 17368 / CIP 108786 / JCM 12287 / NRRL B-23963 / UST20020801)</name>
    <dbReference type="NCBI Taxonomy" id="926562"/>
    <lineage>
        <taxon>Bacteria</taxon>
        <taxon>Pseudomonadati</taxon>
        <taxon>Bacteroidota</taxon>
        <taxon>Flavobacteriia</taxon>
        <taxon>Flavobacteriales</taxon>
        <taxon>Owenweeksiaceae</taxon>
        <taxon>Owenweeksia</taxon>
    </lineage>
</organism>
<dbReference type="Proteomes" id="UP000005631">
    <property type="component" value="Chromosome"/>
</dbReference>
<dbReference type="STRING" id="926562.Oweho_0199"/>
<evidence type="ECO:0000313" key="3">
    <source>
        <dbReference type="Proteomes" id="UP000005631"/>
    </source>
</evidence>
<dbReference type="PATRIC" id="fig|926562.3.peg.204"/>
<proteinExistence type="predicted"/>
<reference evidence="2 3" key="1">
    <citation type="journal article" date="2012" name="Stand. Genomic Sci.">
        <title>Genome sequence of the orange-pigmented seawater bacterium Owenweeksia hongkongensis type strain (UST20020801(T)).</title>
        <authorList>
            <person name="Riedel T."/>
            <person name="Held B."/>
            <person name="Nolan M."/>
            <person name="Lucas S."/>
            <person name="Lapidus A."/>
            <person name="Tice H."/>
            <person name="Del Rio T.G."/>
            <person name="Cheng J.F."/>
            <person name="Han C."/>
            <person name="Tapia R."/>
            <person name="Goodwin L.A."/>
            <person name="Pitluck S."/>
            <person name="Liolios K."/>
            <person name="Mavromatis K."/>
            <person name="Pagani I."/>
            <person name="Ivanova N."/>
            <person name="Mikhailova N."/>
            <person name="Pati A."/>
            <person name="Chen A."/>
            <person name="Palaniappan K."/>
            <person name="Rohde M."/>
            <person name="Tindall B.J."/>
            <person name="Detter J.C."/>
            <person name="Goker M."/>
            <person name="Woyke T."/>
            <person name="Bristow J."/>
            <person name="Eisen J.A."/>
            <person name="Markowitz V."/>
            <person name="Hugenholtz P."/>
            <person name="Klenk H.P."/>
            <person name="Kyrpides N.C."/>
        </authorList>
    </citation>
    <scope>NUCLEOTIDE SEQUENCE</scope>
    <source>
        <strain evidence="3">DSM 17368 / JCM 12287 / NRRL B-23963</strain>
    </source>
</reference>
<keyword evidence="3" id="KW-1185">Reference proteome</keyword>
<evidence type="ECO:0000259" key="1">
    <source>
        <dbReference type="Pfam" id="PF09832"/>
    </source>
</evidence>
<protein>
    <recommendedName>
        <fullName evidence="1">DUF2059 domain-containing protein</fullName>
    </recommendedName>
</protein>
<dbReference type="eggNOG" id="COG3184">
    <property type="taxonomic scope" value="Bacteria"/>
</dbReference>
<name>G8R7B0_OWEHD</name>